<keyword evidence="6" id="KW-0813">Transport</keyword>
<evidence type="ECO:0000256" key="1">
    <source>
        <dbReference type="ARBA" id="ARBA00004141"/>
    </source>
</evidence>
<name>A0AAQ3SP65_PASNO</name>
<evidence type="ECO:0000256" key="4">
    <source>
        <dbReference type="ARBA" id="ARBA00022989"/>
    </source>
</evidence>
<keyword evidence="4 7" id="KW-1133">Transmembrane helix</keyword>
<dbReference type="InterPro" id="IPR000109">
    <property type="entry name" value="POT_fam"/>
</dbReference>
<evidence type="ECO:0000256" key="7">
    <source>
        <dbReference type="SAM" id="Phobius"/>
    </source>
</evidence>
<keyword evidence="5 7" id="KW-0472">Membrane</keyword>
<dbReference type="InterPro" id="IPR036259">
    <property type="entry name" value="MFS_trans_sf"/>
</dbReference>
<sequence>MRWRLAGRNLQWAGWAAAVEKVEKAKEKKRKGPKGQPEMQSTLWNFNRGVTELHESNVDAARNVSNWVGTCFFTPLIGAFLADTYWGRYWTLVIFLSVFAVGVLIIDGRSPRPRLPLLMMGSPHRSGTGSAVVYLGLYLVALGEGGIKPCTSTLGAEQFDAADSVERLFFNLYYSINVGSLLPGTVLVWAQDNVGWGVGFVVPTVSMAAIVATPTGDGDKGEAVVTPTDPWRLCTVSQVEELKQLLQMFPVWASMVLFFVATAQMSSTLIGQGAAMDNRLGSLVLPPASLATFDDVSVMVCIPLYDAVLVPVARRITGKHRGLS</sequence>
<evidence type="ECO:0000313" key="8">
    <source>
        <dbReference type="EMBL" id="WVZ57919.1"/>
    </source>
</evidence>
<dbReference type="EMBL" id="CP144746">
    <property type="protein sequence ID" value="WVZ57919.1"/>
    <property type="molecule type" value="Genomic_DNA"/>
</dbReference>
<comment type="similarity">
    <text evidence="2 6">Belongs to the major facilitator superfamily. Proton-dependent oligopeptide transporter (POT/PTR) (TC 2.A.17) family.</text>
</comment>
<dbReference type="Proteomes" id="UP001341281">
    <property type="component" value="Chromosome 02"/>
</dbReference>
<dbReference type="GO" id="GO:0022857">
    <property type="term" value="F:transmembrane transporter activity"/>
    <property type="evidence" value="ECO:0007669"/>
    <property type="project" value="InterPro"/>
</dbReference>
<dbReference type="GO" id="GO:0016020">
    <property type="term" value="C:membrane"/>
    <property type="evidence" value="ECO:0007669"/>
    <property type="project" value="UniProtKB-SubCell"/>
</dbReference>
<evidence type="ECO:0000256" key="3">
    <source>
        <dbReference type="ARBA" id="ARBA00022692"/>
    </source>
</evidence>
<dbReference type="InterPro" id="IPR018456">
    <property type="entry name" value="PTR2_symporter_CS"/>
</dbReference>
<reference evidence="8 9" key="1">
    <citation type="submission" date="2024-02" db="EMBL/GenBank/DDBJ databases">
        <title>High-quality chromosome-scale genome assembly of Pensacola bahiagrass (Paspalum notatum Flugge var. saurae).</title>
        <authorList>
            <person name="Vega J.M."/>
            <person name="Podio M."/>
            <person name="Orjuela J."/>
            <person name="Siena L.A."/>
            <person name="Pessino S.C."/>
            <person name="Combes M.C."/>
            <person name="Mariac C."/>
            <person name="Albertini E."/>
            <person name="Pupilli F."/>
            <person name="Ortiz J.P.A."/>
            <person name="Leblanc O."/>
        </authorList>
    </citation>
    <scope>NUCLEOTIDE SEQUENCE [LARGE SCALE GENOMIC DNA]</scope>
    <source>
        <strain evidence="8">R1</strain>
        <tissue evidence="8">Leaf</tissue>
    </source>
</reference>
<accession>A0AAQ3SP65</accession>
<dbReference type="Gene3D" id="1.20.1250.20">
    <property type="entry name" value="MFS general substrate transporter like domains"/>
    <property type="match status" value="2"/>
</dbReference>
<feature type="transmembrane region" description="Helical" evidence="7">
    <location>
        <begin position="251"/>
        <end position="276"/>
    </location>
</feature>
<evidence type="ECO:0000313" key="9">
    <source>
        <dbReference type="Proteomes" id="UP001341281"/>
    </source>
</evidence>
<feature type="transmembrane region" description="Helical" evidence="7">
    <location>
        <begin position="88"/>
        <end position="106"/>
    </location>
</feature>
<keyword evidence="9" id="KW-1185">Reference proteome</keyword>
<evidence type="ECO:0000256" key="6">
    <source>
        <dbReference type="RuleBase" id="RU003755"/>
    </source>
</evidence>
<evidence type="ECO:0000256" key="5">
    <source>
        <dbReference type="ARBA" id="ARBA00023136"/>
    </source>
</evidence>
<evidence type="ECO:0000256" key="2">
    <source>
        <dbReference type="ARBA" id="ARBA00005982"/>
    </source>
</evidence>
<gene>
    <name evidence="8" type="ORF">U9M48_008250</name>
</gene>
<organism evidence="8 9">
    <name type="scientific">Paspalum notatum var. saurae</name>
    <dbReference type="NCBI Taxonomy" id="547442"/>
    <lineage>
        <taxon>Eukaryota</taxon>
        <taxon>Viridiplantae</taxon>
        <taxon>Streptophyta</taxon>
        <taxon>Embryophyta</taxon>
        <taxon>Tracheophyta</taxon>
        <taxon>Spermatophyta</taxon>
        <taxon>Magnoliopsida</taxon>
        <taxon>Liliopsida</taxon>
        <taxon>Poales</taxon>
        <taxon>Poaceae</taxon>
        <taxon>PACMAD clade</taxon>
        <taxon>Panicoideae</taxon>
        <taxon>Andropogonodae</taxon>
        <taxon>Paspaleae</taxon>
        <taxon>Paspalinae</taxon>
        <taxon>Paspalum</taxon>
    </lineage>
</organism>
<dbReference type="PANTHER" id="PTHR11654">
    <property type="entry name" value="OLIGOPEPTIDE TRANSPORTER-RELATED"/>
    <property type="match status" value="1"/>
</dbReference>
<dbReference type="PROSITE" id="PS01023">
    <property type="entry name" value="PTR2_2"/>
    <property type="match status" value="1"/>
</dbReference>
<dbReference type="SUPFAM" id="SSF103473">
    <property type="entry name" value="MFS general substrate transporter"/>
    <property type="match status" value="1"/>
</dbReference>
<proteinExistence type="inferred from homology"/>
<protein>
    <submittedName>
        <fullName evidence="8">Uncharacterized protein</fullName>
    </submittedName>
</protein>
<keyword evidence="3 6" id="KW-0812">Transmembrane</keyword>
<dbReference type="AlphaFoldDB" id="A0AAQ3SP65"/>
<dbReference type="Pfam" id="PF00854">
    <property type="entry name" value="PTR2"/>
    <property type="match status" value="2"/>
</dbReference>
<comment type="subcellular location">
    <subcellularLocation>
        <location evidence="1 6">Membrane</location>
        <topology evidence="1 6">Multi-pass membrane protein</topology>
    </subcellularLocation>
</comment>
<dbReference type="GO" id="GO:0006857">
    <property type="term" value="P:oligopeptide transport"/>
    <property type="evidence" value="ECO:0007669"/>
    <property type="project" value="InterPro"/>
</dbReference>